<evidence type="ECO:0000256" key="3">
    <source>
        <dbReference type="ARBA" id="ARBA00023163"/>
    </source>
</evidence>
<dbReference type="Pfam" id="PF07729">
    <property type="entry name" value="FCD"/>
    <property type="match status" value="1"/>
</dbReference>
<proteinExistence type="predicted"/>
<evidence type="ECO:0000256" key="4">
    <source>
        <dbReference type="SAM" id="MobiDB-lite"/>
    </source>
</evidence>
<dbReference type="InterPro" id="IPR008920">
    <property type="entry name" value="TF_FadR/GntR_C"/>
</dbReference>
<keyword evidence="3" id="KW-0804">Transcription</keyword>
<feature type="domain" description="HTH gntR-type" evidence="5">
    <location>
        <begin position="1"/>
        <end position="65"/>
    </location>
</feature>
<dbReference type="PROSITE" id="PS50949">
    <property type="entry name" value="HTH_GNTR"/>
    <property type="match status" value="1"/>
</dbReference>
<dbReference type="Pfam" id="PF00392">
    <property type="entry name" value="GntR"/>
    <property type="match status" value="1"/>
</dbReference>
<accession>E1TK65</accession>
<evidence type="ECO:0000256" key="2">
    <source>
        <dbReference type="ARBA" id="ARBA00023125"/>
    </source>
</evidence>
<dbReference type="HOGENOM" id="CLU_017584_5_1_4"/>
<dbReference type="EMBL" id="CP002218">
    <property type="protein sequence ID" value="ADN59889.1"/>
    <property type="molecule type" value="Genomic_DNA"/>
</dbReference>
<organism evidence="6">
    <name type="scientific">Burkholderia sp. (strain CCGE1003)</name>
    <dbReference type="NCBI Taxonomy" id="640512"/>
    <lineage>
        <taxon>Bacteria</taxon>
        <taxon>Pseudomonadati</taxon>
        <taxon>Pseudomonadota</taxon>
        <taxon>Betaproteobacteria</taxon>
        <taxon>Burkholderiales</taxon>
        <taxon>Burkholderiaceae</taxon>
        <taxon>Burkholderia</taxon>
    </lineage>
</organism>
<dbReference type="InterPro" id="IPR036388">
    <property type="entry name" value="WH-like_DNA-bd_sf"/>
</dbReference>
<evidence type="ECO:0000259" key="5">
    <source>
        <dbReference type="PROSITE" id="PS50949"/>
    </source>
</evidence>
<dbReference type="PANTHER" id="PTHR43537">
    <property type="entry name" value="TRANSCRIPTIONAL REGULATOR, GNTR FAMILY"/>
    <property type="match status" value="1"/>
</dbReference>
<dbReference type="eggNOG" id="COG1802">
    <property type="taxonomic scope" value="Bacteria"/>
</dbReference>
<dbReference type="SUPFAM" id="SSF48008">
    <property type="entry name" value="GntR ligand-binding domain-like"/>
    <property type="match status" value="1"/>
</dbReference>
<feature type="region of interest" description="Disordered" evidence="4">
    <location>
        <begin position="213"/>
        <end position="237"/>
    </location>
</feature>
<evidence type="ECO:0000256" key="1">
    <source>
        <dbReference type="ARBA" id="ARBA00023015"/>
    </source>
</evidence>
<dbReference type="SMART" id="SM00345">
    <property type="entry name" value="HTH_GNTR"/>
    <property type="match status" value="1"/>
</dbReference>
<dbReference type="InterPro" id="IPR000524">
    <property type="entry name" value="Tscrpt_reg_HTH_GntR"/>
</dbReference>
<dbReference type="InterPro" id="IPR011711">
    <property type="entry name" value="GntR_C"/>
</dbReference>
<dbReference type="Gene3D" id="1.20.120.530">
    <property type="entry name" value="GntR ligand-binding domain-like"/>
    <property type="match status" value="1"/>
</dbReference>
<dbReference type="CDD" id="cd07377">
    <property type="entry name" value="WHTH_GntR"/>
    <property type="match status" value="1"/>
</dbReference>
<dbReference type="KEGG" id="bgf:BC1003_3950"/>
<feature type="compositionally biased region" description="Polar residues" evidence="4">
    <location>
        <begin position="217"/>
        <end position="230"/>
    </location>
</feature>
<evidence type="ECO:0000313" key="6">
    <source>
        <dbReference type="EMBL" id="ADN59889.1"/>
    </source>
</evidence>
<keyword evidence="2" id="KW-0238">DNA-binding</keyword>
<protein>
    <submittedName>
        <fullName evidence="6">Transcriptional regulator, GntR family</fullName>
    </submittedName>
</protein>
<dbReference type="Gene3D" id="1.10.10.10">
    <property type="entry name" value="Winged helix-like DNA-binding domain superfamily/Winged helix DNA-binding domain"/>
    <property type="match status" value="1"/>
</dbReference>
<dbReference type="SUPFAM" id="SSF46785">
    <property type="entry name" value="Winged helix' DNA-binding domain"/>
    <property type="match status" value="1"/>
</dbReference>
<dbReference type="GO" id="GO:0003677">
    <property type="term" value="F:DNA binding"/>
    <property type="evidence" value="ECO:0007669"/>
    <property type="project" value="UniProtKB-KW"/>
</dbReference>
<dbReference type="PANTHER" id="PTHR43537:SF24">
    <property type="entry name" value="GLUCONATE OPERON TRANSCRIPTIONAL REPRESSOR"/>
    <property type="match status" value="1"/>
</dbReference>
<dbReference type="AlphaFoldDB" id="E1TK65"/>
<gene>
    <name evidence="6" type="ordered locus">BC1003_3950</name>
</gene>
<dbReference type="InterPro" id="IPR036390">
    <property type="entry name" value="WH_DNA-bd_sf"/>
</dbReference>
<dbReference type="GO" id="GO:0003700">
    <property type="term" value="F:DNA-binding transcription factor activity"/>
    <property type="evidence" value="ECO:0007669"/>
    <property type="project" value="InterPro"/>
</dbReference>
<dbReference type="OrthoDB" id="8680240at2"/>
<sequence length="237" mass="26663">MEFAYDTMRKRILSGQYEPGTQLKEERLAEELGMSRTPIRAALKKLAEDKLVSVEANRGVFVAGWTRWDIEEMFSLRALLEPHAARLAAARATESDIGKLNEINAEMASAIKSRADDAVLRIQAANRAFHMHLLDCAKSQRLKSMLVTLIDMPVITRSFFLYSAPDFARSLQQHEDIAYAVQTHDGELACNLMESHIRLSYRRFMKERIDSGHVPAENNQAARGASTQAADSDLPEK</sequence>
<dbReference type="STRING" id="640512.BC1003_3950"/>
<dbReference type="SMART" id="SM00895">
    <property type="entry name" value="FCD"/>
    <property type="match status" value="1"/>
</dbReference>
<reference evidence="6" key="1">
    <citation type="submission" date="2010-09" db="EMBL/GenBank/DDBJ databases">
        <title>Complete sequence of chromosome2 of Burkholderia sp. CCGE1003.</title>
        <authorList>
            <consortium name="US DOE Joint Genome Institute"/>
            <person name="Lucas S."/>
            <person name="Copeland A."/>
            <person name="Lapidus A."/>
            <person name="Cheng J.-F."/>
            <person name="Bruce D."/>
            <person name="Goodwin L."/>
            <person name="Pitluck S."/>
            <person name="Daligault H."/>
            <person name="Davenport K."/>
            <person name="Detter J.C."/>
            <person name="Han C."/>
            <person name="Tapia R."/>
            <person name="Land M."/>
            <person name="Hauser L."/>
            <person name="Jeffries C."/>
            <person name="Kyrpides N."/>
            <person name="Ivanova N."/>
            <person name="Ovchinnikova G."/>
            <person name="Martinez-Romero E."/>
            <person name="Rogel M.A."/>
            <person name="Auchtung J."/>
            <person name="Tiedje J.M."/>
            <person name="Woyke T."/>
        </authorList>
    </citation>
    <scope>NUCLEOTIDE SEQUENCE</scope>
    <source>
        <strain evidence="6">CCGE1003</strain>
    </source>
</reference>
<keyword evidence="1" id="KW-0805">Transcription regulation</keyword>
<name>E1TK65_BURSG</name>